<evidence type="ECO:0000256" key="1">
    <source>
        <dbReference type="ARBA" id="ARBA00022723"/>
    </source>
</evidence>
<dbReference type="InterPro" id="IPR003813">
    <property type="entry name" value="MvhD/FlpD"/>
</dbReference>
<dbReference type="GO" id="GO:0051536">
    <property type="term" value="F:iron-sulfur cluster binding"/>
    <property type="evidence" value="ECO:0007669"/>
    <property type="project" value="UniProtKB-KW"/>
</dbReference>
<dbReference type="KEGG" id="dov:DSCO28_27640"/>
<dbReference type="RefSeq" id="WP_155322719.1">
    <property type="nucleotide sequence ID" value="NZ_AP021876.1"/>
</dbReference>
<accession>A0A5K7ZIX9</accession>
<dbReference type="GO" id="GO:0046872">
    <property type="term" value="F:metal ion binding"/>
    <property type="evidence" value="ECO:0007669"/>
    <property type="project" value="UniProtKB-KW"/>
</dbReference>
<keyword evidence="3" id="KW-0408">Iron</keyword>
<evidence type="ECO:0000313" key="7">
    <source>
        <dbReference type="Proteomes" id="UP000425960"/>
    </source>
</evidence>
<dbReference type="InterPro" id="IPR036388">
    <property type="entry name" value="WH-like_DNA-bd_sf"/>
</dbReference>
<dbReference type="AlphaFoldDB" id="A0A5K7ZIX9"/>
<evidence type="ECO:0000256" key="3">
    <source>
        <dbReference type="ARBA" id="ARBA00023004"/>
    </source>
</evidence>
<organism evidence="6 7">
    <name type="scientific">Desulfosarcina ovata subsp. sediminis</name>
    <dbReference type="NCBI Taxonomy" id="885957"/>
    <lineage>
        <taxon>Bacteria</taxon>
        <taxon>Pseudomonadati</taxon>
        <taxon>Thermodesulfobacteriota</taxon>
        <taxon>Desulfobacteria</taxon>
        <taxon>Desulfobacterales</taxon>
        <taxon>Desulfosarcinaceae</taxon>
        <taxon>Desulfosarcina</taxon>
    </lineage>
</organism>
<dbReference type="GO" id="GO:0016491">
    <property type="term" value="F:oxidoreductase activity"/>
    <property type="evidence" value="ECO:0007669"/>
    <property type="project" value="UniProtKB-KW"/>
</dbReference>
<dbReference type="Gene3D" id="1.10.10.10">
    <property type="entry name" value="Winged helix-like DNA-binding domain superfamily/Winged helix DNA-binding domain"/>
    <property type="match status" value="1"/>
</dbReference>
<name>A0A5K7ZIX9_9BACT</name>
<sequence length="256" mass="29575">MKTGYEFRPKILGFLCNWCCYAGADLCGISRFQYPPYMKVVRLMCSGRVDPLFIFRSFLNGMDGVFIGGCWPGECHYSTEGNYDALTKKYIYKKLLEHIGINPERLRLEWVSASEGIRFAEVMNDFSQKLIKMGPIGKAEGLTDDELKSRLDVASSLVPYLKLVEREKIRVRFKTEKEYDEYFNSDEFSKLFNEMIAEKVTTGQLIASLRKQDHSIDEITRELKLDRSVVIKQLHASVRQGFISFDEDNKRYCVGS</sequence>
<proteinExistence type="predicted"/>
<feature type="domain" description="F420-non-reducing hydrogenase iron-sulfur subunit D" evidence="5">
    <location>
        <begin position="11"/>
        <end position="134"/>
    </location>
</feature>
<evidence type="ECO:0000256" key="2">
    <source>
        <dbReference type="ARBA" id="ARBA00023002"/>
    </source>
</evidence>
<keyword evidence="4" id="KW-0411">Iron-sulfur</keyword>
<evidence type="ECO:0000256" key="4">
    <source>
        <dbReference type="ARBA" id="ARBA00023014"/>
    </source>
</evidence>
<evidence type="ECO:0000259" key="5">
    <source>
        <dbReference type="Pfam" id="PF02662"/>
    </source>
</evidence>
<gene>
    <name evidence="6" type="ORF">DSCO28_27640</name>
</gene>
<reference evidence="6 7" key="1">
    <citation type="submission" date="2019-11" db="EMBL/GenBank/DDBJ databases">
        <title>Comparative genomics of hydrocarbon-degrading Desulfosarcina strains.</title>
        <authorList>
            <person name="Watanabe M."/>
            <person name="Kojima H."/>
            <person name="Fukui M."/>
        </authorList>
    </citation>
    <scope>NUCLEOTIDE SEQUENCE [LARGE SCALE GENOMIC DNA]</scope>
    <source>
        <strain evidence="6 7">28bB2T</strain>
    </source>
</reference>
<evidence type="ECO:0000313" key="6">
    <source>
        <dbReference type="EMBL" id="BBO82198.1"/>
    </source>
</evidence>
<protein>
    <recommendedName>
        <fullName evidence="5">F420-non-reducing hydrogenase iron-sulfur subunit D domain-containing protein</fullName>
    </recommendedName>
</protein>
<dbReference type="Pfam" id="PF02662">
    <property type="entry name" value="FlpD"/>
    <property type="match status" value="1"/>
</dbReference>
<dbReference type="EMBL" id="AP021876">
    <property type="protein sequence ID" value="BBO82198.1"/>
    <property type="molecule type" value="Genomic_DNA"/>
</dbReference>
<dbReference type="Proteomes" id="UP000425960">
    <property type="component" value="Chromosome"/>
</dbReference>
<keyword evidence="1" id="KW-0479">Metal-binding</keyword>
<keyword evidence="2" id="KW-0560">Oxidoreductase</keyword>